<organism evidence="2 3">
    <name type="scientific">Owenia fusiformis</name>
    <name type="common">Polychaete worm</name>
    <dbReference type="NCBI Taxonomy" id="6347"/>
    <lineage>
        <taxon>Eukaryota</taxon>
        <taxon>Metazoa</taxon>
        <taxon>Spiralia</taxon>
        <taxon>Lophotrochozoa</taxon>
        <taxon>Annelida</taxon>
        <taxon>Polychaeta</taxon>
        <taxon>Sedentaria</taxon>
        <taxon>Canalipalpata</taxon>
        <taxon>Sabellida</taxon>
        <taxon>Oweniida</taxon>
        <taxon>Oweniidae</taxon>
        <taxon>Owenia</taxon>
    </lineage>
</organism>
<keyword evidence="3" id="KW-1185">Reference proteome</keyword>
<feature type="non-terminal residue" evidence="2">
    <location>
        <position position="105"/>
    </location>
</feature>
<gene>
    <name evidence="2" type="ORF">OFUS_LOCUS25326</name>
</gene>
<dbReference type="AlphaFoldDB" id="A0A8S4Q6M5"/>
<name>A0A8S4Q6M5_OWEFU</name>
<sequence length="105" mass="11966">MDHTSVEHDIESSNDALAIKKEIEESFAEGNIAINDATWPFKIKYDDVKQEANTDDYNESDVKEEANTDDYNESDVKPELDYSCDNIQENDIKNNDLNIDSDSNV</sequence>
<evidence type="ECO:0000256" key="1">
    <source>
        <dbReference type="SAM" id="MobiDB-lite"/>
    </source>
</evidence>
<dbReference type="EMBL" id="CAIIXF020000012">
    <property type="protein sequence ID" value="CAH1801539.1"/>
    <property type="molecule type" value="Genomic_DNA"/>
</dbReference>
<evidence type="ECO:0000313" key="2">
    <source>
        <dbReference type="EMBL" id="CAH1801539.1"/>
    </source>
</evidence>
<dbReference type="Proteomes" id="UP000749559">
    <property type="component" value="Unassembled WGS sequence"/>
</dbReference>
<evidence type="ECO:0000313" key="3">
    <source>
        <dbReference type="Proteomes" id="UP000749559"/>
    </source>
</evidence>
<proteinExistence type="predicted"/>
<comment type="caution">
    <text evidence="2">The sequence shown here is derived from an EMBL/GenBank/DDBJ whole genome shotgun (WGS) entry which is preliminary data.</text>
</comment>
<reference evidence="2" key="1">
    <citation type="submission" date="2022-03" db="EMBL/GenBank/DDBJ databases">
        <authorList>
            <person name="Martin C."/>
        </authorList>
    </citation>
    <scope>NUCLEOTIDE SEQUENCE</scope>
</reference>
<accession>A0A8S4Q6M5</accession>
<feature type="region of interest" description="Disordered" evidence="1">
    <location>
        <begin position="86"/>
        <end position="105"/>
    </location>
</feature>
<feature type="region of interest" description="Disordered" evidence="1">
    <location>
        <begin position="50"/>
        <end position="78"/>
    </location>
</feature>
<protein>
    <submittedName>
        <fullName evidence="2">Uncharacterized protein</fullName>
    </submittedName>
</protein>